<evidence type="ECO:0000313" key="13">
    <source>
        <dbReference type="Proteomes" id="UP000199727"/>
    </source>
</evidence>
<evidence type="ECO:0000256" key="5">
    <source>
        <dbReference type="ARBA" id="ARBA00022793"/>
    </source>
</evidence>
<keyword evidence="6 10" id="KW-0665">Pyrimidine biosynthesis</keyword>
<dbReference type="PROSITE" id="PS00156">
    <property type="entry name" value="OMPDECASE"/>
    <property type="match status" value="1"/>
</dbReference>
<dbReference type="Gene3D" id="3.20.20.70">
    <property type="entry name" value="Aldolase class I"/>
    <property type="match status" value="1"/>
</dbReference>
<dbReference type="NCBIfam" id="TIGR01740">
    <property type="entry name" value="pyrF"/>
    <property type="match status" value="1"/>
</dbReference>
<comment type="caution">
    <text evidence="12">The sequence shown here is derived from an EMBL/GenBank/DDBJ whole genome shotgun (WGS) entry which is preliminary data.</text>
</comment>
<feature type="binding site" evidence="9">
    <location>
        <position position="185"/>
    </location>
    <ligand>
        <name>substrate</name>
    </ligand>
</feature>
<evidence type="ECO:0000256" key="7">
    <source>
        <dbReference type="ARBA" id="ARBA00023239"/>
    </source>
</evidence>
<reference evidence="12 13" key="1">
    <citation type="submission" date="2017-06" db="EMBL/GenBank/DDBJ databases">
        <title>Global population genomics of the pathogenic fungus Cryptococcus neoformans var. grubii.</title>
        <authorList>
            <person name="Cuomo C."/>
            <person name="Litvintseva A."/>
            <person name="Chen Y."/>
            <person name="Young S."/>
            <person name="Zeng Q."/>
            <person name="Chapman S."/>
            <person name="Gujja S."/>
            <person name="Saif S."/>
            <person name="Birren B."/>
        </authorList>
    </citation>
    <scope>NUCLEOTIDE SEQUENCE [LARGE SCALE GENOMIC DNA]</scope>
    <source>
        <strain evidence="12 13">Tu259-1</strain>
    </source>
</reference>
<dbReference type="EC" id="4.1.1.23" evidence="3 10"/>
<proteinExistence type="inferred from homology"/>
<dbReference type="FunFam" id="3.20.20.70:FF:000114">
    <property type="entry name" value="Decarboxylase,orotidine phosphate"/>
    <property type="match status" value="1"/>
</dbReference>
<sequence>MLPPRHTEHIFPIYFPSPLRLPAASIQRRKEMPHPTTLKTYASRISLHTNPTAQRILTIMDRKRTNLCVSVDVTKAAEVLEVVRRVGASVCMVKTHCDIIEDFTLEFADELVKLSKQLDFVIFEDRKFADIGNTVSLQYSSGTHKIASWSDLTNAHSVPGPGIITGLSSIGLPLGRALLLLANMSSKGALATGEYTKQTMRMAREAGRDFVIGFIAQERVDEGEEGDWLIMSPGVGLAAKGDKLGQQYRTPKEVVLEAGADVIIVGRGIYGVQGGEEAVKAEAERYREEGWKAYEERLKGQ</sequence>
<evidence type="ECO:0000256" key="6">
    <source>
        <dbReference type="ARBA" id="ARBA00022975"/>
    </source>
</evidence>
<dbReference type="PANTHER" id="PTHR19278">
    <property type="entry name" value="OROTATE PHOSPHORIBOSYLTRANSFERASE"/>
    <property type="match status" value="1"/>
</dbReference>
<comment type="catalytic activity">
    <reaction evidence="10">
        <text>orotidine 5'-phosphate + H(+) = UMP + CO2</text>
        <dbReference type="Rhea" id="RHEA:11596"/>
        <dbReference type="ChEBI" id="CHEBI:15378"/>
        <dbReference type="ChEBI" id="CHEBI:16526"/>
        <dbReference type="ChEBI" id="CHEBI:57538"/>
        <dbReference type="ChEBI" id="CHEBI:57865"/>
        <dbReference type="EC" id="4.1.1.23"/>
    </reaction>
</comment>
<evidence type="ECO:0000313" key="12">
    <source>
        <dbReference type="EMBL" id="OXG23817.1"/>
    </source>
</evidence>
<keyword evidence="7 10" id="KW-0456">Lyase</keyword>
<feature type="active site" description="For OMPdecase activity" evidence="8">
    <location>
        <position position="125"/>
    </location>
</feature>
<comment type="pathway">
    <text evidence="1 10">Pyrimidine metabolism; UMP biosynthesis via de novo pathway; UMP from orotate: step 2/2.</text>
</comment>
<dbReference type="InterPro" id="IPR013785">
    <property type="entry name" value="Aldolase_TIM"/>
</dbReference>
<dbReference type="InterPro" id="IPR018089">
    <property type="entry name" value="OMPdecase_AS"/>
</dbReference>
<feature type="active site" description="For OMPdecase activity" evidence="8">
    <location>
        <position position="127"/>
    </location>
</feature>
<feature type="binding site" evidence="9">
    <location>
        <position position="72"/>
    </location>
    <ligand>
        <name>substrate</name>
    </ligand>
</feature>
<keyword evidence="5 10" id="KW-0210">Decarboxylase</keyword>
<dbReference type="CDD" id="cd04725">
    <property type="entry name" value="OMP_decarboxylase_like"/>
    <property type="match status" value="1"/>
</dbReference>
<evidence type="ECO:0000256" key="3">
    <source>
        <dbReference type="ARBA" id="ARBA00012321"/>
    </source>
</evidence>
<comment type="similarity">
    <text evidence="2 10">Belongs to the OMP decarboxylase family.</text>
</comment>
<dbReference type="EMBL" id="AMKT01000034">
    <property type="protein sequence ID" value="OXG23817.1"/>
    <property type="molecule type" value="Genomic_DNA"/>
</dbReference>
<feature type="binding site" evidence="9">
    <location>
        <position position="246"/>
    </location>
    <ligand>
        <name>substrate</name>
    </ligand>
</feature>
<dbReference type="InterPro" id="IPR011060">
    <property type="entry name" value="RibuloseP-bd_barrel"/>
</dbReference>
<dbReference type="SMART" id="SM00934">
    <property type="entry name" value="OMPdecase"/>
    <property type="match status" value="1"/>
</dbReference>
<feature type="binding site" evidence="9">
    <location>
        <position position="267"/>
    </location>
    <ligand>
        <name>substrate</name>
    </ligand>
</feature>
<feature type="domain" description="Orotidine 5'-phosphate decarboxylase" evidence="11">
    <location>
        <begin position="66"/>
        <end position="282"/>
    </location>
</feature>
<evidence type="ECO:0000256" key="10">
    <source>
        <dbReference type="RuleBase" id="RU000512"/>
    </source>
</evidence>
<evidence type="ECO:0000256" key="9">
    <source>
        <dbReference type="PIRSR" id="PIRSR614732-2"/>
    </source>
</evidence>
<name>A0A854QFR5_CRYNE</name>
<dbReference type="OrthoDB" id="10263753at2759"/>
<protein>
    <recommendedName>
        <fullName evidence="4 10">Orotidine 5'-phosphate decarboxylase</fullName>
        <ecNumber evidence="3 10">4.1.1.23</ecNumber>
    </recommendedName>
</protein>
<dbReference type="SUPFAM" id="SSF51366">
    <property type="entry name" value="Ribulose-phoshate binding barrel"/>
    <property type="match status" value="1"/>
</dbReference>
<dbReference type="PANTHER" id="PTHR19278:SF9">
    <property type="entry name" value="URIDINE 5'-MONOPHOSPHATE SYNTHASE"/>
    <property type="match status" value="1"/>
</dbReference>
<evidence type="ECO:0000256" key="4">
    <source>
        <dbReference type="ARBA" id="ARBA00021923"/>
    </source>
</evidence>
<dbReference type="InterPro" id="IPR014732">
    <property type="entry name" value="OMPdecase"/>
</dbReference>
<evidence type="ECO:0000256" key="8">
    <source>
        <dbReference type="PIRSR" id="PIRSR614732-1"/>
    </source>
</evidence>
<dbReference type="Pfam" id="PF00215">
    <property type="entry name" value="OMPdecase"/>
    <property type="match status" value="1"/>
</dbReference>
<feature type="active site" description="For OMPdecase activity" evidence="8">
    <location>
        <position position="130"/>
    </location>
</feature>
<organism evidence="12 13">
    <name type="scientific">Cryptococcus neoformans Tu259-1</name>
    <dbReference type="NCBI Taxonomy" id="1230072"/>
    <lineage>
        <taxon>Eukaryota</taxon>
        <taxon>Fungi</taxon>
        <taxon>Dikarya</taxon>
        <taxon>Basidiomycota</taxon>
        <taxon>Agaricomycotina</taxon>
        <taxon>Tremellomycetes</taxon>
        <taxon>Tremellales</taxon>
        <taxon>Cryptococcaceae</taxon>
        <taxon>Cryptococcus</taxon>
        <taxon>Cryptococcus neoformans species complex</taxon>
    </lineage>
</organism>
<dbReference type="GO" id="GO:0006207">
    <property type="term" value="P:'de novo' pyrimidine nucleobase biosynthetic process"/>
    <property type="evidence" value="ECO:0007669"/>
    <property type="project" value="InterPro"/>
</dbReference>
<dbReference type="GO" id="GO:0004590">
    <property type="term" value="F:orotidine-5'-phosphate decarboxylase activity"/>
    <property type="evidence" value="ECO:0007669"/>
    <property type="project" value="UniProtKB-EC"/>
</dbReference>
<dbReference type="UniPathway" id="UPA00070">
    <property type="reaction ID" value="UER00120"/>
</dbReference>
<evidence type="ECO:0000256" key="1">
    <source>
        <dbReference type="ARBA" id="ARBA00004861"/>
    </source>
</evidence>
<dbReference type="GO" id="GO:0004588">
    <property type="term" value="F:orotate phosphoribosyltransferase activity"/>
    <property type="evidence" value="ECO:0007669"/>
    <property type="project" value="TreeGrafter"/>
</dbReference>
<dbReference type="AlphaFoldDB" id="A0A854QFR5"/>
<dbReference type="InterPro" id="IPR001754">
    <property type="entry name" value="OMPdeCOase_dom"/>
</dbReference>
<accession>A0A854QFR5</accession>
<dbReference type="GO" id="GO:0044205">
    <property type="term" value="P:'de novo' UMP biosynthetic process"/>
    <property type="evidence" value="ECO:0007669"/>
    <property type="project" value="UniProtKB-UniPathway"/>
</dbReference>
<dbReference type="Proteomes" id="UP000199727">
    <property type="component" value="Unassembled WGS sequence"/>
</dbReference>
<feature type="binding site" evidence="9">
    <location>
        <position position="94"/>
    </location>
    <ligand>
        <name>substrate</name>
    </ligand>
</feature>
<gene>
    <name evidence="12" type="ORF">C361_02356</name>
</gene>
<evidence type="ECO:0000259" key="11">
    <source>
        <dbReference type="SMART" id="SM00934"/>
    </source>
</evidence>
<evidence type="ECO:0000256" key="2">
    <source>
        <dbReference type="ARBA" id="ARBA00011018"/>
    </source>
</evidence>
<feature type="binding site" evidence="9">
    <location>
        <position position="266"/>
    </location>
    <ligand>
        <name>substrate</name>
    </ligand>
</feature>